<dbReference type="EMBL" id="GECZ01015524">
    <property type="protein sequence ID" value="JAS54245.1"/>
    <property type="molecule type" value="Transcribed_RNA"/>
</dbReference>
<organism evidence="2">
    <name type="scientific">Cuerna arida</name>
    <dbReference type="NCBI Taxonomy" id="1464854"/>
    <lineage>
        <taxon>Eukaryota</taxon>
        <taxon>Metazoa</taxon>
        <taxon>Ecdysozoa</taxon>
        <taxon>Arthropoda</taxon>
        <taxon>Hexapoda</taxon>
        <taxon>Insecta</taxon>
        <taxon>Pterygota</taxon>
        <taxon>Neoptera</taxon>
        <taxon>Paraneoptera</taxon>
        <taxon>Hemiptera</taxon>
        <taxon>Auchenorrhyncha</taxon>
        <taxon>Membracoidea</taxon>
        <taxon>Cicadellidae</taxon>
        <taxon>Cicadellinae</taxon>
        <taxon>Proconiini</taxon>
        <taxon>Cuerna</taxon>
    </lineage>
</organism>
<keyword evidence="1" id="KW-0472">Membrane</keyword>
<feature type="transmembrane region" description="Helical" evidence="1">
    <location>
        <begin position="92"/>
        <end position="110"/>
    </location>
</feature>
<evidence type="ECO:0000256" key="1">
    <source>
        <dbReference type="SAM" id="Phobius"/>
    </source>
</evidence>
<reference evidence="2" key="1">
    <citation type="submission" date="2015-11" db="EMBL/GenBank/DDBJ databases">
        <title>De novo transcriptome assembly of four potential Pierce s Disease insect vectors from Arizona vineyards.</title>
        <authorList>
            <person name="Tassone E.E."/>
        </authorList>
    </citation>
    <scope>NUCLEOTIDE SEQUENCE</scope>
</reference>
<evidence type="ECO:0000313" key="2">
    <source>
        <dbReference type="EMBL" id="JAS54245.1"/>
    </source>
</evidence>
<proteinExistence type="predicted"/>
<name>A0A1B6FVL7_9HEMI</name>
<feature type="transmembrane region" description="Helical" evidence="1">
    <location>
        <begin position="122"/>
        <end position="144"/>
    </location>
</feature>
<feature type="transmembrane region" description="Helical" evidence="1">
    <location>
        <begin position="57"/>
        <end position="77"/>
    </location>
</feature>
<sequence>RVKNSAIDRRFILNEIAAYLIKKRDKNNIVSEMPETSQVTSETGCCKWLKSINKEKLLYCYIPMQGLLSYTALSINILNPTLMASLLHQRDITNVLLFNSVLGTSMYIMNRPHLQKLSVKKKVFYSTYSAMMFSFGSVLTWALLKTFTPDCQPLNMVVAIGSAYGLAKVGFEYVNFIDQAN</sequence>
<dbReference type="PANTHER" id="PTHR38640:SF1">
    <property type="entry name" value="GEO09659P1"/>
    <property type="match status" value="1"/>
</dbReference>
<keyword evidence="1" id="KW-1133">Transmembrane helix</keyword>
<dbReference type="PANTHER" id="PTHR38640">
    <property type="entry name" value="GEO09659P1"/>
    <property type="match status" value="1"/>
</dbReference>
<gene>
    <name evidence="2" type="ORF">g.46447</name>
</gene>
<protein>
    <submittedName>
        <fullName evidence="2">Uncharacterized protein</fullName>
    </submittedName>
</protein>
<accession>A0A1B6FVL7</accession>
<dbReference type="AlphaFoldDB" id="A0A1B6FVL7"/>
<keyword evidence="1" id="KW-0812">Transmembrane</keyword>
<feature type="non-terminal residue" evidence="2">
    <location>
        <position position="1"/>
    </location>
</feature>